<evidence type="ECO:0000313" key="3">
    <source>
        <dbReference type="EMBL" id="PLW20831.1"/>
    </source>
</evidence>
<proteinExistence type="predicted"/>
<evidence type="ECO:0000313" key="6">
    <source>
        <dbReference type="Proteomes" id="UP000235388"/>
    </source>
</evidence>
<evidence type="ECO:0000313" key="4">
    <source>
        <dbReference type="EMBL" id="PLW30078.1"/>
    </source>
</evidence>
<organism evidence="5 6">
    <name type="scientific">Puccinia coronata f. sp. avenae</name>
    <dbReference type="NCBI Taxonomy" id="200324"/>
    <lineage>
        <taxon>Eukaryota</taxon>
        <taxon>Fungi</taxon>
        <taxon>Dikarya</taxon>
        <taxon>Basidiomycota</taxon>
        <taxon>Pucciniomycotina</taxon>
        <taxon>Pucciniomycetes</taxon>
        <taxon>Pucciniales</taxon>
        <taxon>Pucciniaceae</taxon>
        <taxon>Puccinia</taxon>
    </lineage>
</organism>
<keyword evidence="6" id="KW-1185">Reference proteome</keyword>
<sequence length="166" mass="18306">MKAIPNLLTAVIMELAMICRAELDPELFQDFCFCNDKWSGGDNQDVLAIIYESISPPSSHTSISNVPPPSHSDLGALDDANPAAGLFEGLPTENLPDHYIVNGQSASKRLKIAPKSSGQITTHKNKISETVRQNVSLVHFINMNTEEVKFYPLIFDQDVFQFPSSN</sequence>
<protein>
    <submittedName>
        <fullName evidence="5">Uncharacterized protein</fullName>
    </submittedName>
</protein>
<accession>A0A2N5VPR4</accession>
<evidence type="ECO:0000313" key="5">
    <source>
        <dbReference type="EMBL" id="PLW51972.1"/>
    </source>
</evidence>
<evidence type="ECO:0000313" key="2">
    <source>
        <dbReference type="EMBL" id="PLW06586.1"/>
    </source>
</evidence>
<evidence type="ECO:0000313" key="7">
    <source>
        <dbReference type="Proteomes" id="UP000235392"/>
    </source>
</evidence>
<dbReference type="AlphaFoldDB" id="A0A2N5VPR4"/>
<evidence type="ECO:0000256" key="1">
    <source>
        <dbReference type="SAM" id="SignalP"/>
    </source>
</evidence>
<dbReference type="Proteomes" id="UP000235388">
    <property type="component" value="Unassembled WGS sequence"/>
</dbReference>
<keyword evidence="1" id="KW-0732">Signal</keyword>
<dbReference type="EMBL" id="PGCI01000310">
    <property type="protein sequence ID" value="PLW30078.1"/>
    <property type="molecule type" value="Genomic_DNA"/>
</dbReference>
<comment type="caution">
    <text evidence="5">The sequence shown here is derived from an EMBL/GenBank/DDBJ whole genome shotgun (WGS) entry which is preliminary data.</text>
</comment>
<dbReference type="Proteomes" id="UP000235392">
    <property type="component" value="Unassembled WGS sequence"/>
</dbReference>
<dbReference type="EMBL" id="PGCJ01000791">
    <property type="protein sequence ID" value="PLW20831.1"/>
    <property type="molecule type" value="Genomic_DNA"/>
</dbReference>
<feature type="chain" id="PRO_5015084107" evidence="1">
    <location>
        <begin position="22"/>
        <end position="166"/>
    </location>
</feature>
<name>A0A2N5VPR4_9BASI</name>
<gene>
    <name evidence="3" type="ORF">PCANC_08241</name>
    <name evidence="5" type="ORF">PCANC_08423</name>
    <name evidence="4" type="ORF">PCASD_17416</name>
    <name evidence="2" type="ORF">PCASD_25591</name>
</gene>
<feature type="signal peptide" evidence="1">
    <location>
        <begin position="1"/>
        <end position="21"/>
    </location>
</feature>
<reference evidence="6 7" key="1">
    <citation type="submission" date="2017-11" db="EMBL/GenBank/DDBJ databases">
        <title>De novo assembly and phasing of dikaryotic genomes from two isolates of Puccinia coronata f. sp. avenae, the causal agent of oat crown rust.</title>
        <authorList>
            <person name="Miller M.E."/>
            <person name="Zhang Y."/>
            <person name="Omidvar V."/>
            <person name="Sperschneider J."/>
            <person name="Schwessinger B."/>
            <person name="Raley C."/>
            <person name="Palmer J.M."/>
            <person name="Garnica D."/>
            <person name="Upadhyaya N."/>
            <person name="Rathjen J."/>
            <person name="Taylor J.M."/>
            <person name="Park R.F."/>
            <person name="Dodds P.N."/>
            <person name="Hirsch C.D."/>
            <person name="Kianian S.F."/>
            <person name="Figueroa M."/>
        </authorList>
    </citation>
    <scope>NUCLEOTIDE SEQUENCE [LARGE SCALE GENOMIC DNA]</scope>
    <source>
        <strain evidence="5">12NC29</strain>
        <strain evidence="2">12SD80</strain>
    </source>
</reference>
<dbReference type="EMBL" id="PGCJ01000082">
    <property type="protein sequence ID" value="PLW51972.1"/>
    <property type="molecule type" value="Genomic_DNA"/>
</dbReference>
<dbReference type="EMBL" id="PGCI01001205">
    <property type="protein sequence ID" value="PLW06586.1"/>
    <property type="molecule type" value="Genomic_DNA"/>
</dbReference>